<feature type="domain" description="Type IV methyl-directed restriction enzyme EcoKMcrB subunit DNA-binding" evidence="1">
    <location>
        <begin position="11"/>
        <end position="188"/>
    </location>
</feature>
<protein>
    <submittedName>
        <fullName evidence="2">DUF3578 domain-containing protein</fullName>
    </submittedName>
</protein>
<evidence type="ECO:0000313" key="2">
    <source>
        <dbReference type="EMBL" id="QDY99495.1"/>
    </source>
</evidence>
<dbReference type="CDD" id="cd00085">
    <property type="entry name" value="HNHc"/>
    <property type="match status" value="1"/>
</dbReference>
<dbReference type="KEGG" id="niy:FQ775_03410"/>
<dbReference type="RefSeq" id="WP_146298151.1">
    <property type="nucleotide sequence ID" value="NZ_CP042301.2"/>
</dbReference>
<sequence length="317" mass="34671">MLATALSFVGQQYPQATGEDFTGHHVASYVRGELANAIRDALGTKSSSYIVKGSAGQSTWAAVPWASIFDPLVTSGAQTGYYVVYLFASDGKRVFLSLNQGATAVEREFGRGRRDSVLRDRAALMRARLPEFLEGFDLPAIDLASTANLPLGYMAGHALGKAYEITSLPSEADLRSDLEHILHAYSALTFRGGLEPSPEAGALDEDVPPGSSVIETRQYKFHRRIDRHPQASRMAKQHHGTRCQGCGLSFGERYGTLGEGFIEAHHLKPLSSLKEGETFQYDVKKDFAVLCSNCHRMIHRTSDSSDLEAFKKLLVTA</sequence>
<dbReference type="AlphaFoldDB" id="A0A5B8KV85"/>
<evidence type="ECO:0000259" key="1">
    <source>
        <dbReference type="Pfam" id="PF12102"/>
    </source>
</evidence>
<dbReference type="EMBL" id="CP042301">
    <property type="protein sequence ID" value="QDY99495.1"/>
    <property type="molecule type" value="Genomic_DNA"/>
</dbReference>
<gene>
    <name evidence="2" type="ORF">FQ775_03410</name>
</gene>
<reference evidence="2" key="1">
    <citation type="submission" date="2020-04" db="EMBL/GenBank/DDBJ databases">
        <title>Nitratireductor sp. nov. isolated from mangrove soil.</title>
        <authorList>
            <person name="Ye Y."/>
        </authorList>
    </citation>
    <scope>NUCLEOTIDE SEQUENCE</scope>
    <source>
        <strain evidence="2">SY7</strain>
    </source>
</reference>
<name>A0A5B8KV85_9HYPH</name>
<keyword evidence="3" id="KW-1185">Reference proteome</keyword>
<organism evidence="2 3">
    <name type="scientific">Nitratireductor mangrovi</name>
    <dbReference type="NCBI Taxonomy" id="2599600"/>
    <lineage>
        <taxon>Bacteria</taxon>
        <taxon>Pseudomonadati</taxon>
        <taxon>Pseudomonadota</taxon>
        <taxon>Alphaproteobacteria</taxon>
        <taxon>Hyphomicrobiales</taxon>
        <taxon>Phyllobacteriaceae</taxon>
        <taxon>Nitratireductor</taxon>
    </lineage>
</organism>
<dbReference type="Proteomes" id="UP000321389">
    <property type="component" value="Chromosome"/>
</dbReference>
<dbReference type="OrthoDB" id="9802640at2"/>
<dbReference type="InterPro" id="IPR003615">
    <property type="entry name" value="HNH_nuc"/>
</dbReference>
<proteinExistence type="predicted"/>
<evidence type="ECO:0000313" key="3">
    <source>
        <dbReference type="Proteomes" id="UP000321389"/>
    </source>
</evidence>
<dbReference type="InterPro" id="IPR021961">
    <property type="entry name" value="McrB_DNA-bd"/>
</dbReference>
<dbReference type="Gene3D" id="3.30.920.90">
    <property type="match status" value="1"/>
</dbReference>
<accession>A0A5B8KV85</accession>
<dbReference type="Pfam" id="PF12102">
    <property type="entry name" value="MrcB_N"/>
    <property type="match status" value="1"/>
</dbReference>